<gene>
    <name evidence="2" type="ORF">Pla133_13620</name>
</gene>
<evidence type="ECO:0000313" key="2">
    <source>
        <dbReference type="EMBL" id="QDU66295.1"/>
    </source>
</evidence>
<evidence type="ECO:0000256" key="1">
    <source>
        <dbReference type="SAM" id="MobiDB-lite"/>
    </source>
</evidence>
<dbReference type="AlphaFoldDB" id="A0A518BH50"/>
<dbReference type="Proteomes" id="UP000316921">
    <property type="component" value="Chromosome"/>
</dbReference>
<proteinExistence type="predicted"/>
<keyword evidence="3" id="KW-1185">Reference proteome</keyword>
<dbReference type="EMBL" id="CP036287">
    <property type="protein sequence ID" value="QDU66295.1"/>
    <property type="molecule type" value="Genomic_DNA"/>
</dbReference>
<dbReference type="KEGG" id="pbap:Pla133_13620"/>
<name>A0A518BH50_9BACT</name>
<evidence type="ECO:0000313" key="3">
    <source>
        <dbReference type="Proteomes" id="UP000316921"/>
    </source>
</evidence>
<accession>A0A518BH50</accession>
<organism evidence="2 3">
    <name type="scientific">Engelhardtia mirabilis</name>
    <dbReference type="NCBI Taxonomy" id="2528011"/>
    <lineage>
        <taxon>Bacteria</taxon>
        <taxon>Pseudomonadati</taxon>
        <taxon>Planctomycetota</taxon>
        <taxon>Planctomycetia</taxon>
        <taxon>Planctomycetia incertae sedis</taxon>
        <taxon>Engelhardtia</taxon>
    </lineage>
</organism>
<protein>
    <submittedName>
        <fullName evidence="2">Uncharacterized protein</fullName>
    </submittedName>
</protein>
<feature type="region of interest" description="Disordered" evidence="1">
    <location>
        <begin position="1"/>
        <end position="21"/>
    </location>
</feature>
<sequence>MASRASFDCDRGIGVQDADPPVQFRPMYLPAGGMPQSA</sequence>
<reference evidence="2 3" key="1">
    <citation type="submission" date="2019-02" db="EMBL/GenBank/DDBJ databases">
        <title>Deep-cultivation of Planctomycetes and their phenomic and genomic characterization uncovers novel biology.</title>
        <authorList>
            <person name="Wiegand S."/>
            <person name="Jogler M."/>
            <person name="Boedeker C."/>
            <person name="Pinto D."/>
            <person name="Vollmers J."/>
            <person name="Rivas-Marin E."/>
            <person name="Kohn T."/>
            <person name="Peeters S.H."/>
            <person name="Heuer A."/>
            <person name="Rast P."/>
            <person name="Oberbeckmann S."/>
            <person name="Bunk B."/>
            <person name="Jeske O."/>
            <person name="Meyerdierks A."/>
            <person name="Storesund J.E."/>
            <person name="Kallscheuer N."/>
            <person name="Luecker S."/>
            <person name="Lage O.M."/>
            <person name="Pohl T."/>
            <person name="Merkel B.J."/>
            <person name="Hornburger P."/>
            <person name="Mueller R.-W."/>
            <person name="Bruemmer F."/>
            <person name="Labrenz M."/>
            <person name="Spormann A.M."/>
            <person name="Op den Camp H."/>
            <person name="Overmann J."/>
            <person name="Amann R."/>
            <person name="Jetten M.S.M."/>
            <person name="Mascher T."/>
            <person name="Medema M.H."/>
            <person name="Devos D.P."/>
            <person name="Kaster A.-K."/>
            <person name="Ovreas L."/>
            <person name="Rohde M."/>
            <person name="Galperin M.Y."/>
            <person name="Jogler C."/>
        </authorList>
    </citation>
    <scope>NUCLEOTIDE SEQUENCE [LARGE SCALE GENOMIC DNA]</scope>
    <source>
        <strain evidence="2 3">Pla133</strain>
    </source>
</reference>